<feature type="region of interest" description="Disordered" evidence="1">
    <location>
        <begin position="21"/>
        <end position="43"/>
    </location>
</feature>
<organism evidence="3 4">
    <name type="scientific">Phaeosphaeria nodorum (strain SN15 / ATCC MYA-4574 / FGSC 10173)</name>
    <name type="common">Glume blotch fungus</name>
    <name type="synonym">Parastagonospora nodorum</name>
    <dbReference type="NCBI Taxonomy" id="321614"/>
    <lineage>
        <taxon>Eukaryota</taxon>
        <taxon>Fungi</taxon>
        <taxon>Dikarya</taxon>
        <taxon>Ascomycota</taxon>
        <taxon>Pezizomycotina</taxon>
        <taxon>Dothideomycetes</taxon>
        <taxon>Pleosporomycetidae</taxon>
        <taxon>Pleosporales</taxon>
        <taxon>Pleosporineae</taxon>
        <taxon>Phaeosphaeriaceae</taxon>
        <taxon>Parastagonospora</taxon>
    </lineage>
</organism>
<keyword evidence="4" id="KW-1185">Reference proteome</keyword>
<dbReference type="InterPro" id="IPR012337">
    <property type="entry name" value="RNaseH-like_sf"/>
</dbReference>
<evidence type="ECO:0000313" key="4">
    <source>
        <dbReference type="Proteomes" id="UP000663193"/>
    </source>
</evidence>
<reference evidence="4" key="1">
    <citation type="journal article" date="2021" name="BMC Genomics">
        <title>Chromosome-level genome assembly and manually-curated proteome of model necrotroph Parastagonospora nodorum Sn15 reveals a genome-wide trove of candidate effector homologs, and redundancy of virulence-related functions within an accessory chromosome.</title>
        <authorList>
            <person name="Bertazzoni S."/>
            <person name="Jones D.A.B."/>
            <person name="Phan H.T."/>
            <person name="Tan K.-C."/>
            <person name="Hane J.K."/>
        </authorList>
    </citation>
    <scope>NUCLEOTIDE SEQUENCE [LARGE SCALE GENOMIC DNA]</scope>
    <source>
        <strain evidence="4">SN15 / ATCC MYA-4574 / FGSC 10173)</strain>
    </source>
</reference>
<accession>A0A7U2F0I1</accession>
<dbReference type="OMA" id="CVDVESY"/>
<dbReference type="PANTHER" id="PTHR28083:SF1">
    <property type="entry name" value="GOOD FOR FULL DBP5 ACTIVITY PROTEIN 2"/>
    <property type="match status" value="1"/>
</dbReference>
<dbReference type="VEuPathDB" id="FungiDB:JI435_057790"/>
<dbReference type="InterPro" id="IPR040151">
    <property type="entry name" value="Gfd2/YDR514C-like"/>
</dbReference>
<dbReference type="Gene3D" id="3.30.420.10">
    <property type="entry name" value="Ribonuclease H-like superfamily/Ribonuclease H"/>
    <property type="match status" value="1"/>
</dbReference>
<evidence type="ECO:0000256" key="1">
    <source>
        <dbReference type="SAM" id="MobiDB-lite"/>
    </source>
</evidence>
<name>A0A7U2F0I1_PHANO</name>
<dbReference type="Pfam" id="PF21762">
    <property type="entry name" value="DEDDh_C"/>
    <property type="match status" value="1"/>
</dbReference>
<dbReference type="InterPro" id="IPR036397">
    <property type="entry name" value="RNaseH_sf"/>
</dbReference>
<proteinExistence type="predicted"/>
<feature type="domain" description="Gfd2/YDR514C-like C-terminal" evidence="2">
    <location>
        <begin position="342"/>
        <end position="547"/>
    </location>
</feature>
<feature type="region of interest" description="Disordered" evidence="1">
    <location>
        <begin position="583"/>
        <end position="608"/>
    </location>
</feature>
<protein>
    <recommendedName>
        <fullName evidence="2">Gfd2/YDR514C-like C-terminal domain-containing protein</fullName>
    </recommendedName>
</protein>
<sequence length="608" mass="67221">MIPASRLHRLTRLVQADLDALPDRPIPPKPAVMFDDEDSGGVSLDPPQPLPAEISKQTVANLPTKSAPVTAQPTNTERRFILVEGVESSYNMGTKKLSADRPGGSAALPATGLSRGELAAARDHFTPVLALAKYPYKFCNKSHSQDIASAFFDAGKFWNRPWDLYYIWDVEPTNPIILVRESQFHDLLNEINNRLNLGLKITDAQRAEGLVGHFPNHPACLPRYLGRSNTRDQYDSMVSDVPDSSFRAAGERSNGPPDSGTLEQFKKMMEDLWDAQQKKNKAKKAEKMLERIGRQTSMVDQLKRAQRYLGLRAANGQNMSSSPLQAVSPMSPAPFNTEQSVVFVCVDVESYERAHNKITEIGVATLDTQDLVGIAPGPDGDEWRKIIKARHFRIKDHLHLINHEFVHGCPDGFDFGVSTVVDLKEAPAHVAACFKSPFGAHASNNTTEEELVNIALRQLNLNGKRNLVLLGHDTLSDVRYLQQLGYDPMKVENIIEAMDTAKMYQAWRREPQPTSLGRIMNDFDIAAWKLHNAGNDAVYTVRAMLAICVREASIRGSTELEAKRNEDKAARIAAVQEAAAQRVKEDMEGWSDGETAGDGGGPVPLKSA</sequence>
<evidence type="ECO:0000259" key="2">
    <source>
        <dbReference type="Pfam" id="PF21762"/>
    </source>
</evidence>
<dbReference type="Proteomes" id="UP000663193">
    <property type="component" value="Chromosome 6"/>
</dbReference>
<dbReference type="EMBL" id="CP069028">
    <property type="protein sequence ID" value="QRC96142.1"/>
    <property type="molecule type" value="Genomic_DNA"/>
</dbReference>
<dbReference type="SUPFAM" id="SSF53098">
    <property type="entry name" value="Ribonuclease H-like"/>
    <property type="match status" value="1"/>
</dbReference>
<dbReference type="AlphaFoldDB" id="A0A7U2F0I1"/>
<evidence type="ECO:0000313" key="3">
    <source>
        <dbReference type="EMBL" id="QRC96142.1"/>
    </source>
</evidence>
<feature type="region of interest" description="Disordered" evidence="1">
    <location>
        <begin position="233"/>
        <end position="262"/>
    </location>
</feature>
<dbReference type="OrthoDB" id="5953249at2759"/>
<dbReference type="PANTHER" id="PTHR28083">
    <property type="entry name" value="GOOD FOR FULL DBP5 ACTIVITY PROTEIN 2"/>
    <property type="match status" value="1"/>
</dbReference>
<gene>
    <name evidence="3" type="ORF">JI435_057790</name>
</gene>
<dbReference type="InterPro" id="IPR048519">
    <property type="entry name" value="Gfd2/YDR514C-like_C"/>
</dbReference>
<dbReference type="GO" id="GO:0003676">
    <property type="term" value="F:nucleic acid binding"/>
    <property type="evidence" value="ECO:0007669"/>
    <property type="project" value="InterPro"/>
</dbReference>